<dbReference type="InterPro" id="IPR029063">
    <property type="entry name" value="SAM-dependent_MTases_sf"/>
</dbReference>
<keyword evidence="2" id="KW-1185">Reference proteome</keyword>
<dbReference type="RefSeq" id="WP_126613541.1">
    <property type="nucleotide sequence ID" value="NZ_CP034562.1"/>
</dbReference>
<proteinExistence type="predicted"/>
<dbReference type="Proteomes" id="UP000267268">
    <property type="component" value="Chromosome 1"/>
</dbReference>
<reference evidence="1 2" key="1">
    <citation type="submission" date="2018-12" db="EMBL/GenBank/DDBJ databases">
        <title>Flammeovirga pectinis sp. nov., isolated from the gut of the Korean scallop, Patinopecten yessoensis.</title>
        <authorList>
            <person name="Bae J.-W."/>
            <person name="Jeong Y.-S."/>
            <person name="Kang W."/>
        </authorList>
    </citation>
    <scope>NUCLEOTIDE SEQUENCE [LARGE SCALE GENOMIC DNA]</scope>
    <source>
        <strain evidence="1 2">L12M1</strain>
    </source>
</reference>
<dbReference type="EMBL" id="CP034562">
    <property type="protein sequence ID" value="AZQ62238.1"/>
    <property type="molecule type" value="Genomic_DNA"/>
</dbReference>
<dbReference type="AlphaFoldDB" id="A0A3S9P228"/>
<dbReference type="Gene3D" id="3.40.50.150">
    <property type="entry name" value="Vaccinia Virus protein VP39"/>
    <property type="match status" value="1"/>
</dbReference>
<evidence type="ECO:0000313" key="1">
    <source>
        <dbReference type="EMBL" id="AZQ62238.1"/>
    </source>
</evidence>
<dbReference type="GO" id="GO:0008168">
    <property type="term" value="F:methyltransferase activity"/>
    <property type="evidence" value="ECO:0007669"/>
    <property type="project" value="UniProtKB-KW"/>
</dbReference>
<protein>
    <submittedName>
        <fullName evidence="1">FkbM family methyltransferase</fullName>
    </submittedName>
</protein>
<dbReference type="SUPFAM" id="SSF53335">
    <property type="entry name" value="S-adenosyl-L-methionine-dependent methyltransferases"/>
    <property type="match status" value="1"/>
</dbReference>
<name>A0A3S9P228_9BACT</name>
<dbReference type="Pfam" id="PF13578">
    <property type="entry name" value="Methyltransf_24"/>
    <property type="match status" value="1"/>
</dbReference>
<organism evidence="1 2">
    <name type="scientific">Flammeovirga pectinis</name>
    <dbReference type="NCBI Taxonomy" id="2494373"/>
    <lineage>
        <taxon>Bacteria</taxon>
        <taxon>Pseudomonadati</taxon>
        <taxon>Bacteroidota</taxon>
        <taxon>Cytophagia</taxon>
        <taxon>Cytophagales</taxon>
        <taxon>Flammeovirgaceae</taxon>
        <taxon>Flammeovirga</taxon>
    </lineage>
</organism>
<keyword evidence="1" id="KW-0808">Transferase</keyword>
<sequence>MKLVQSLLQKIPFFNYLLHLNYLINKGYLYNLGWTKSLKSFSIVNNEGESIPWFTYSCIHFLSTRNLSNLNVFEFGSGNSTLWFQKRVNKIYSLEHDKSWYEKIKDQFTDNVTYIFKEVNKGYSQVINDQPIQFDLIIIDGRNRVECCKNSLSKLSNKGVIIWDNSDREKYNEGYNLLIDNGFKRIDFYGLAPSICDSSLTSIFYKEENCLGI</sequence>
<dbReference type="OrthoDB" id="938855at2"/>
<evidence type="ECO:0000313" key="2">
    <source>
        <dbReference type="Proteomes" id="UP000267268"/>
    </source>
</evidence>
<dbReference type="KEGG" id="fll:EI427_08305"/>
<gene>
    <name evidence="1" type="ORF">EI427_08305</name>
</gene>
<keyword evidence="1" id="KW-0489">Methyltransferase</keyword>
<dbReference type="GO" id="GO:0032259">
    <property type="term" value="P:methylation"/>
    <property type="evidence" value="ECO:0007669"/>
    <property type="project" value="UniProtKB-KW"/>
</dbReference>
<accession>A0A3S9P228</accession>